<keyword evidence="5" id="KW-0547">Nucleotide-binding</keyword>
<keyword evidence="6 12" id="KW-0067">ATP-binding</keyword>
<name>A0A937HFR8_9PROT</name>
<reference evidence="12" key="1">
    <citation type="submission" date="2020-10" db="EMBL/GenBank/DDBJ databases">
        <title>Microbiome of the Black Sea water column analyzed by genome centric metagenomics.</title>
        <authorList>
            <person name="Cabello-Yeves P.J."/>
            <person name="Callieri C."/>
            <person name="Picazo A."/>
            <person name="Mehrshad M."/>
            <person name="Haro-Moreno J.M."/>
            <person name="Roda-Garcia J."/>
            <person name="Dzembekova N."/>
            <person name="Slabakova V."/>
            <person name="Slabakova N."/>
            <person name="Moncheva S."/>
            <person name="Rodriguez-Valera F."/>
        </authorList>
    </citation>
    <scope>NUCLEOTIDE SEQUENCE</scope>
    <source>
        <strain evidence="12">BS307-5m-G5</strain>
    </source>
</reference>
<evidence type="ECO:0000256" key="6">
    <source>
        <dbReference type="ARBA" id="ARBA00022840"/>
    </source>
</evidence>
<dbReference type="PANTHER" id="PTHR42781:SF5">
    <property type="entry name" value="PUTRESCINE TRANSPORT ATP-BINDING PROTEIN POTG"/>
    <property type="match status" value="1"/>
</dbReference>
<dbReference type="Proteomes" id="UP000785783">
    <property type="component" value="Unassembled WGS sequence"/>
</dbReference>
<sequence length="325" mass="35388">MSEALRFENISFSYDDDVVVNKVSFAIEHGEIVCLLGPSGCGKTTCLRLAAGMEQPDDGTISLDGEEVSSRKAVAPPETRQIGFLFQEFALFPHLSVFDNICFGLTALSAEEQKARALELLKQVGLTGYAEKFPNSLSGGEQQRAALARALAPSPKLLLMDEPFSNLDPQLRDRMRDLTLRLLKQVGAAGLVVTHDAADALRMADRIAVQVDGRVLQIDTPENVYRQPATPQVATMFGAVNFFTRDGDRIGVRPADVSLSGDADDFSFSGEITETRLMGADWLCLIKGEKGAHYEALIGGDAAPQLGSHKFFVPQARLMLFKDSY</sequence>
<dbReference type="GO" id="GO:0005524">
    <property type="term" value="F:ATP binding"/>
    <property type="evidence" value="ECO:0007669"/>
    <property type="project" value="UniProtKB-KW"/>
</dbReference>
<dbReference type="Pfam" id="PF00005">
    <property type="entry name" value="ABC_tran"/>
    <property type="match status" value="1"/>
</dbReference>
<keyword evidence="2" id="KW-1003">Cell membrane</keyword>
<evidence type="ECO:0000256" key="9">
    <source>
        <dbReference type="ARBA" id="ARBA00023065"/>
    </source>
</evidence>
<dbReference type="InterPro" id="IPR008995">
    <property type="entry name" value="Mo/tungstate-bd_C_term_dom"/>
</dbReference>
<accession>A0A937HFR8</accession>
<keyword evidence="10" id="KW-0472">Membrane</keyword>
<evidence type="ECO:0000256" key="4">
    <source>
        <dbReference type="ARBA" id="ARBA00022519"/>
    </source>
</evidence>
<keyword evidence="9" id="KW-0406">Ion transport</keyword>
<dbReference type="PANTHER" id="PTHR42781">
    <property type="entry name" value="SPERMIDINE/PUTRESCINE IMPORT ATP-BINDING PROTEIN POTA"/>
    <property type="match status" value="1"/>
</dbReference>
<evidence type="ECO:0000313" key="13">
    <source>
        <dbReference type="Proteomes" id="UP000785783"/>
    </source>
</evidence>
<protein>
    <submittedName>
        <fullName evidence="12">ABC transporter ATP-binding protein</fullName>
    </submittedName>
</protein>
<dbReference type="InterPro" id="IPR003439">
    <property type="entry name" value="ABC_transporter-like_ATP-bd"/>
</dbReference>
<evidence type="ECO:0000256" key="1">
    <source>
        <dbReference type="ARBA" id="ARBA00022448"/>
    </source>
</evidence>
<dbReference type="GO" id="GO:0015408">
    <property type="term" value="F:ABC-type ferric iron transporter activity"/>
    <property type="evidence" value="ECO:0007669"/>
    <property type="project" value="InterPro"/>
</dbReference>
<organism evidence="12 13">
    <name type="scientific">PS1 clade bacterium</name>
    <dbReference type="NCBI Taxonomy" id="2175152"/>
    <lineage>
        <taxon>Bacteria</taxon>
        <taxon>Pseudomonadati</taxon>
        <taxon>Pseudomonadota</taxon>
        <taxon>Alphaproteobacteria</taxon>
        <taxon>PS1 clade</taxon>
    </lineage>
</organism>
<dbReference type="InterPro" id="IPR017871">
    <property type="entry name" value="ABC_transporter-like_CS"/>
</dbReference>
<evidence type="ECO:0000256" key="2">
    <source>
        <dbReference type="ARBA" id="ARBA00022475"/>
    </source>
</evidence>
<dbReference type="InterPro" id="IPR003593">
    <property type="entry name" value="AAA+_ATPase"/>
</dbReference>
<dbReference type="SUPFAM" id="SSF52540">
    <property type="entry name" value="P-loop containing nucleoside triphosphate hydrolases"/>
    <property type="match status" value="1"/>
</dbReference>
<evidence type="ECO:0000259" key="11">
    <source>
        <dbReference type="PROSITE" id="PS50893"/>
    </source>
</evidence>
<evidence type="ECO:0000313" key="12">
    <source>
        <dbReference type="EMBL" id="MBL6761986.1"/>
    </source>
</evidence>
<dbReference type="GO" id="GO:0016887">
    <property type="term" value="F:ATP hydrolysis activity"/>
    <property type="evidence" value="ECO:0007669"/>
    <property type="project" value="InterPro"/>
</dbReference>
<dbReference type="FunFam" id="3.40.50.300:FF:000425">
    <property type="entry name" value="Probable ABC transporter, ATP-binding subunit"/>
    <property type="match status" value="1"/>
</dbReference>
<dbReference type="SMART" id="SM00382">
    <property type="entry name" value="AAA"/>
    <property type="match status" value="1"/>
</dbReference>
<dbReference type="PROSITE" id="PS00211">
    <property type="entry name" value="ABC_TRANSPORTER_1"/>
    <property type="match status" value="1"/>
</dbReference>
<dbReference type="EMBL" id="JADHOK010000056">
    <property type="protein sequence ID" value="MBL6761986.1"/>
    <property type="molecule type" value="Genomic_DNA"/>
</dbReference>
<evidence type="ECO:0000256" key="8">
    <source>
        <dbReference type="ARBA" id="ARBA00023004"/>
    </source>
</evidence>
<dbReference type="GO" id="GO:0016020">
    <property type="term" value="C:membrane"/>
    <property type="evidence" value="ECO:0007669"/>
    <property type="project" value="InterPro"/>
</dbReference>
<keyword evidence="3" id="KW-0410">Iron transport</keyword>
<keyword evidence="8" id="KW-0408">Iron</keyword>
<evidence type="ECO:0000256" key="10">
    <source>
        <dbReference type="ARBA" id="ARBA00023136"/>
    </source>
</evidence>
<feature type="domain" description="ABC transporter" evidence="11">
    <location>
        <begin position="5"/>
        <end position="237"/>
    </location>
</feature>
<keyword evidence="7" id="KW-1278">Translocase</keyword>
<gene>
    <name evidence="12" type="ORF">ISQ19_04735</name>
</gene>
<dbReference type="SUPFAM" id="SSF50331">
    <property type="entry name" value="MOP-like"/>
    <property type="match status" value="1"/>
</dbReference>
<dbReference type="InterPro" id="IPR050093">
    <property type="entry name" value="ABC_SmlMolc_Importer"/>
</dbReference>
<proteinExistence type="predicted"/>
<dbReference type="InterPro" id="IPR015853">
    <property type="entry name" value="ABC_transpr_FbpC"/>
</dbReference>
<evidence type="ECO:0000256" key="3">
    <source>
        <dbReference type="ARBA" id="ARBA00022496"/>
    </source>
</evidence>
<keyword evidence="4" id="KW-0997">Cell inner membrane</keyword>
<dbReference type="GO" id="GO:0015697">
    <property type="term" value="P:quaternary ammonium group transport"/>
    <property type="evidence" value="ECO:0007669"/>
    <property type="project" value="UniProtKB-ARBA"/>
</dbReference>
<comment type="caution">
    <text evidence="12">The sequence shown here is derived from an EMBL/GenBank/DDBJ whole genome shotgun (WGS) entry which is preliminary data.</text>
</comment>
<keyword evidence="1" id="KW-0813">Transport</keyword>
<dbReference type="PROSITE" id="PS50893">
    <property type="entry name" value="ABC_TRANSPORTER_2"/>
    <property type="match status" value="1"/>
</dbReference>
<evidence type="ECO:0000256" key="7">
    <source>
        <dbReference type="ARBA" id="ARBA00022967"/>
    </source>
</evidence>
<evidence type="ECO:0000256" key="5">
    <source>
        <dbReference type="ARBA" id="ARBA00022741"/>
    </source>
</evidence>
<dbReference type="Gene3D" id="3.40.50.300">
    <property type="entry name" value="P-loop containing nucleotide triphosphate hydrolases"/>
    <property type="match status" value="1"/>
</dbReference>
<dbReference type="InterPro" id="IPR027417">
    <property type="entry name" value="P-loop_NTPase"/>
</dbReference>
<dbReference type="AlphaFoldDB" id="A0A937HFR8"/>
<dbReference type="CDD" id="cd03259">
    <property type="entry name" value="ABC_Carb_Solutes_like"/>
    <property type="match status" value="1"/>
</dbReference>